<name>A0ABD3PKM7_9STRA</name>
<dbReference type="InterPro" id="IPR017930">
    <property type="entry name" value="Myb_dom"/>
</dbReference>
<dbReference type="PROSITE" id="PS51293">
    <property type="entry name" value="SANT"/>
    <property type="match status" value="1"/>
</dbReference>
<dbReference type="SMART" id="SM00717">
    <property type="entry name" value="SANT"/>
    <property type="match status" value="1"/>
</dbReference>
<dbReference type="Gene3D" id="1.10.10.60">
    <property type="entry name" value="Homeodomain-like"/>
    <property type="match status" value="1"/>
</dbReference>
<evidence type="ECO:0000313" key="4">
    <source>
        <dbReference type="EMBL" id="KAL3786930.1"/>
    </source>
</evidence>
<keyword evidence="5" id="KW-1185">Reference proteome</keyword>
<evidence type="ECO:0000256" key="1">
    <source>
        <dbReference type="SAM" id="MobiDB-lite"/>
    </source>
</evidence>
<dbReference type="Gene3D" id="2.130.10.10">
    <property type="entry name" value="YVTN repeat-like/Quinoprotein amine dehydrogenase"/>
    <property type="match status" value="1"/>
</dbReference>
<gene>
    <name evidence="4" type="ORF">HJC23_013265</name>
</gene>
<feature type="region of interest" description="Disordered" evidence="1">
    <location>
        <begin position="50"/>
        <end position="109"/>
    </location>
</feature>
<dbReference type="InterPro" id="IPR009057">
    <property type="entry name" value="Homeodomain-like_sf"/>
</dbReference>
<dbReference type="Proteomes" id="UP001516023">
    <property type="component" value="Unassembled WGS sequence"/>
</dbReference>
<reference evidence="4 5" key="1">
    <citation type="journal article" date="2020" name="G3 (Bethesda)">
        <title>Improved Reference Genome for Cyclotella cryptica CCMP332, a Model for Cell Wall Morphogenesis, Salinity Adaptation, and Lipid Production in Diatoms (Bacillariophyta).</title>
        <authorList>
            <person name="Roberts W.R."/>
            <person name="Downey K.M."/>
            <person name="Ruck E.C."/>
            <person name="Traller J.C."/>
            <person name="Alverson A.J."/>
        </authorList>
    </citation>
    <scope>NUCLEOTIDE SEQUENCE [LARGE SCALE GENOMIC DNA]</scope>
    <source>
        <strain evidence="4 5">CCMP332</strain>
    </source>
</reference>
<dbReference type="InterPro" id="IPR036322">
    <property type="entry name" value="WD40_repeat_dom_sf"/>
</dbReference>
<comment type="caution">
    <text evidence="4">The sequence shown here is derived from an EMBL/GenBank/DDBJ whole genome shotgun (WGS) entry which is preliminary data.</text>
</comment>
<dbReference type="EMBL" id="JABMIG020000185">
    <property type="protein sequence ID" value="KAL3786930.1"/>
    <property type="molecule type" value="Genomic_DNA"/>
</dbReference>
<feature type="domain" description="HTH myb-type" evidence="3">
    <location>
        <begin position="375"/>
        <end position="423"/>
    </location>
</feature>
<dbReference type="AlphaFoldDB" id="A0ABD3PKM7"/>
<dbReference type="InterPro" id="IPR017884">
    <property type="entry name" value="SANT_dom"/>
</dbReference>
<dbReference type="InterPro" id="IPR036047">
    <property type="entry name" value="F-box-like_dom_sf"/>
</dbReference>
<dbReference type="PROSITE" id="PS51294">
    <property type="entry name" value="HTH_MYB"/>
    <property type="match status" value="1"/>
</dbReference>
<dbReference type="SMART" id="SM00320">
    <property type="entry name" value="WD40"/>
    <property type="match status" value="5"/>
</dbReference>
<evidence type="ECO:0000313" key="5">
    <source>
        <dbReference type="Proteomes" id="UP001516023"/>
    </source>
</evidence>
<sequence length="943" mass="106439">MPSLIRVKINRPNPENLGGDTVSSDSKVNPIIAVERKRRTSARLKTAVASTYKTAQKNNDDGDDTRRKGVASVQARPAEPTAARKKRKTSVSEEVANVPSNGHKIENNTPGNGWDLGNYIKGSKTTPCWISPSRKIKFKYRKDAVLFESLRKKFGSNEVQAWVEYTKIKHSLKQRREVLDVRQYDINLDVSLVRKNNEEDTPGPGWKFGSFSKHNRRRVFWMSPTRKIKFRYRQDAVLFESLRKKFGLDEVQAWVEYTKIKHSLKQSREVLDVHQYDDGMNLSQIRKSNNGETPGHGWEVGSFSKHNRRRVFWMSPTRKIKFRYRQDAVLFESLRKKFGSDEVQAWVEYTKIKHSLKQRREVVDPCQHDCRVGFGFWTEEEHEIFLRGLAIHGRDYVKIATLLPTRSRQQIKSHALRHFQTIGKTSSIPNKGFLFNELCNDVLYNIASFLPTVQSLVSFCLTSKRVSIILENPSLSENLYRCIFVSMFGGERCEHGDYDINLTWKQRWARVHAINTGLQSFTRTMSKSSCTILPKSIGVLRRQAEDEALYQDNPEFTPLDRGNLSPGYFGVHKMSNLPPPPNAGIDWEPPIILNGDFNGIRIFDSIQNFISGKKRNFSSILNENDGQVLSLARCKWNQEACKAQNPPCCFLGFASGCVSALTATLSSDGGGYVFSTERQHHAHSCEVTALTIVDCSSTTDQTGKILFSASHGGQVCYYPNAMNPLENFNMKSYPAFSNSHPIFSMTSTVISKENDSTILLCIGDSNGTVGVWSASSGLLSRCNEGSEIFHLIARHESARQYLVTALTFVQKNMFVSGDNQGDIRVWDLDCTHGSMRNADNLSLSLKLRRHIKSAHNGSVELCMNIRNVLMTSGGNDGNIVGWDTVSWKKIGVFCCHQGKDVLHPTTQASHVLKSCVVGAILTGRDGRLVSLCRDGVISEWVYT</sequence>
<dbReference type="InterPro" id="IPR001005">
    <property type="entry name" value="SANT/Myb"/>
</dbReference>
<evidence type="ECO:0000259" key="2">
    <source>
        <dbReference type="PROSITE" id="PS51293"/>
    </source>
</evidence>
<dbReference type="InterPro" id="IPR015943">
    <property type="entry name" value="WD40/YVTN_repeat-like_dom_sf"/>
</dbReference>
<evidence type="ECO:0000259" key="3">
    <source>
        <dbReference type="PROSITE" id="PS51294"/>
    </source>
</evidence>
<accession>A0ABD3PKM7</accession>
<feature type="domain" description="SANT" evidence="2">
    <location>
        <begin position="372"/>
        <end position="423"/>
    </location>
</feature>
<organism evidence="4 5">
    <name type="scientific">Cyclotella cryptica</name>
    <dbReference type="NCBI Taxonomy" id="29204"/>
    <lineage>
        <taxon>Eukaryota</taxon>
        <taxon>Sar</taxon>
        <taxon>Stramenopiles</taxon>
        <taxon>Ochrophyta</taxon>
        <taxon>Bacillariophyta</taxon>
        <taxon>Coscinodiscophyceae</taxon>
        <taxon>Thalassiosirophycidae</taxon>
        <taxon>Stephanodiscales</taxon>
        <taxon>Stephanodiscaceae</taxon>
        <taxon>Cyclotella</taxon>
    </lineage>
</organism>
<feature type="compositionally biased region" description="Basic and acidic residues" evidence="1">
    <location>
        <begin position="58"/>
        <end position="67"/>
    </location>
</feature>
<dbReference type="SUPFAM" id="SSF46689">
    <property type="entry name" value="Homeodomain-like"/>
    <property type="match status" value="1"/>
</dbReference>
<dbReference type="SUPFAM" id="SSF50978">
    <property type="entry name" value="WD40 repeat-like"/>
    <property type="match status" value="1"/>
</dbReference>
<dbReference type="InterPro" id="IPR001680">
    <property type="entry name" value="WD40_rpt"/>
</dbReference>
<dbReference type="SUPFAM" id="SSF81383">
    <property type="entry name" value="F-box domain"/>
    <property type="match status" value="1"/>
</dbReference>
<dbReference type="CDD" id="cd00167">
    <property type="entry name" value="SANT"/>
    <property type="match status" value="1"/>
</dbReference>
<proteinExistence type="predicted"/>
<dbReference type="Pfam" id="PF00249">
    <property type="entry name" value="Myb_DNA-binding"/>
    <property type="match status" value="1"/>
</dbReference>
<protein>
    <submittedName>
        <fullName evidence="4">Uncharacterized protein</fullName>
    </submittedName>
</protein>